<dbReference type="RefSeq" id="WP_188507824.1">
    <property type="nucleotide sequence ID" value="NZ_BMER01000005.1"/>
</dbReference>
<gene>
    <name evidence="1" type="ORF">GCM10007415_39500</name>
</gene>
<organism evidence="1 2">
    <name type="scientific">Parapedobacter pyrenivorans</name>
    <dbReference type="NCBI Taxonomy" id="1305674"/>
    <lineage>
        <taxon>Bacteria</taxon>
        <taxon>Pseudomonadati</taxon>
        <taxon>Bacteroidota</taxon>
        <taxon>Sphingobacteriia</taxon>
        <taxon>Sphingobacteriales</taxon>
        <taxon>Sphingobacteriaceae</taxon>
        <taxon>Parapedobacter</taxon>
    </lineage>
</organism>
<dbReference type="AlphaFoldDB" id="A0A917MEQ1"/>
<dbReference type="SUPFAM" id="SSF54593">
    <property type="entry name" value="Glyoxalase/Bleomycin resistance protein/Dihydroxybiphenyl dioxygenase"/>
    <property type="match status" value="1"/>
</dbReference>
<reference evidence="1" key="2">
    <citation type="submission" date="2020-09" db="EMBL/GenBank/DDBJ databases">
        <authorList>
            <person name="Sun Q."/>
            <person name="Zhou Y."/>
        </authorList>
    </citation>
    <scope>NUCLEOTIDE SEQUENCE</scope>
    <source>
        <strain evidence="1">CGMCC 1.12195</strain>
    </source>
</reference>
<evidence type="ECO:0000313" key="2">
    <source>
        <dbReference type="Proteomes" id="UP000660862"/>
    </source>
</evidence>
<comment type="caution">
    <text evidence="1">The sequence shown here is derived from an EMBL/GenBank/DDBJ whole genome shotgun (WGS) entry which is preliminary data.</text>
</comment>
<sequence>MTDKTHSKTWTTVPSLPCVAIEETLSFWEMLGFEITYKQTRPYQYGVVARGGSELHFGRVKGMEASGNEYNGCLVVVPSIEAVYQEFTATFKEKLGRIPHTGIPRISRMKPGTTRFTLTDVSGNSMIFIDSDSGEEDQNTWEKADDKNQSPLQKAIAMAIRFRDYKEDEQAAAKTLDVALRKAENEENTTLAEALAVRMDLAVFMGNRVRADECNKLLSQLGLSQVDVDRLMQKHGTER</sequence>
<evidence type="ECO:0000313" key="1">
    <source>
        <dbReference type="EMBL" id="GGG99751.1"/>
    </source>
</evidence>
<dbReference type="Proteomes" id="UP000660862">
    <property type="component" value="Unassembled WGS sequence"/>
</dbReference>
<name>A0A917MEQ1_9SPHI</name>
<proteinExistence type="predicted"/>
<keyword evidence="2" id="KW-1185">Reference proteome</keyword>
<dbReference type="Gene3D" id="3.10.180.10">
    <property type="entry name" value="2,3-Dihydroxybiphenyl 1,2-Dioxygenase, domain 1"/>
    <property type="match status" value="1"/>
</dbReference>
<dbReference type="InterPro" id="IPR029068">
    <property type="entry name" value="Glyas_Bleomycin-R_OHBP_Dase"/>
</dbReference>
<reference evidence="1" key="1">
    <citation type="journal article" date="2014" name="Int. J. Syst. Evol. Microbiol.">
        <title>Complete genome sequence of Corynebacterium casei LMG S-19264T (=DSM 44701T), isolated from a smear-ripened cheese.</title>
        <authorList>
            <consortium name="US DOE Joint Genome Institute (JGI-PGF)"/>
            <person name="Walter F."/>
            <person name="Albersmeier A."/>
            <person name="Kalinowski J."/>
            <person name="Ruckert C."/>
        </authorList>
    </citation>
    <scope>NUCLEOTIDE SEQUENCE</scope>
    <source>
        <strain evidence="1">CGMCC 1.12195</strain>
    </source>
</reference>
<accession>A0A917MEQ1</accession>
<dbReference type="EMBL" id="BMER01000005">
    <property type="protein sequence ID" value="GGG99751.1"/>
    <property type="molecule type" value="Genomic_DNA"/>
</dbReference>
<protein>
    <recommendedName>
        <fullName evidence="3">Glyoxalase-like domain-containing protein</fullName>
    </recommendedName>
</protein>
<evidence type="ECO:0008006" key="3">
    <source>
        <dbReference type="Google" id="ProtNLM"/>
    </source>
</evidence>